<dbReference type="Pfam" id="PF00578">
    <property type="entry name" value="AhpC-TSA"/>
    <property type="match status" value="1"/>
</dbReference>
<comment type="similarity">
    <text evidence="9">Belongs to the peroxiredoxin family. BCP/PrxQ subfamily.</text>
</comment>
<accession>A0ABT1L733</accession>
<sequence length="150" mass="17372">MSIQCQMSDGSQQSLQDLCQGYAAVVLYFYPKDMTSGCTLQAEALRDAQDWFNERNIRIVGVSRDSVKKHQRFVEKYRLPFDLVADTDEQLCQKFGVMAEKSMFGKRYMGIVRSTFLLDANAEILQEWRQVKIDQHLSALQSYIGEMKHE</sequence>
<proteinExistence type="inferred from homology"/>
<comment type="function">
    <text evidence="1">Thiol-specific peroxidase that catalyzes the reduction of hydrogen peroxide and organic hydroperoxides to water and alcohols, respectively. Plays a role in cell protection against oxidative stress by detoxifying peroxides and as sensor of hydrogen peroxide-mediated signaling events.</text>
</comment>
<gene>
    <name evidence="13" type="ORF">MKS91_04935</name>
</gene>
<evidence type="ECO:0000313" key="14">
    <source>
        <dbReference type="Proteomes" id="UP001320768"/>
    </source>
</evidence>
<organism evidence="13 14">
    <name type="scientific">Candidatus Synchoanobacter obligatus</name>
    <dbReference type="NCBI Taxonomy" id="2919597"/>
    <lineage>
        <taxon>Bacteria</taxon>
        <taxon>Pseudomonadati</taxon>
        <taxon>Pseudomonadota</taxon>
        <taxon>Gammaproteobacteria</taxon>
        <taxon>Candidatus Comchoanobacterales</taxon>
        <taxon>Candidatus Comchoanobacteraceae</taxon>
        <taxon>Candidatus Synchoanobacter</taxon>
    </lineage>
</organism>
<comment type="caution">
    <text evidence="13">The sequence shown here is derived from an EMBL/GenBank/DDBJ whole genome shotgun (WGS) entry which is preliminary data.</text>
</comment>
<dbReference type="PANTHER" id="PTHR42801:SF4">
    <property type="entry name" value="AHPC_TSA FAMILY PROTEIN"/>
    <property type="match status" value="1"/>
</dbReference>
<protein>
    <recommendedName>
        <fullName evidence="2">thioredoxin-dependent peroxiredoxin</fullName>
        <ecNumber evidence="2">1.11.1.24</ecNumber>
    </recommendedName>
    <alternativeName>
        <fullName evidence="8">Thioredoxin peroxidase</fullName>
    </alternativeName>
    <alternativeName>
        <fullName evidence="10">Thioredoxin-dependent peroxiredoxin Bcp</fullName>
    </alternativeName>
</protein>
<evidence type="ECO:0000256" key="6">
    <source>
        <dbReference type="ARBA" id="ARBA00023157"/>
    </source>
</evidence>
<evidence type="ECO:0000256" key="1">
    <source>
        <dbReference type="ARBA" id="ARBA00003330"/>
    </source>
</evidence>
<dbReference type="InterPro" id="IPR013766">
    <property type="entry name" value="Thioredoxin_domain"/>
</dbReference>
<evidence type="ECO:0000256" key="5">
    <source>
        <dbReference type="ARBA" id="ARBA00023002"/>
    </source>
</evidence>
<evidence type="ECO:0000313" key="13">
    <source>
        <dbReference type="EMBL" id="MCP8352628.1"/>
    </source>
</evidence>
<keyword evidence="4" id="KW-0049">Antioxidant</keyword>
<evidence type="ECO:0000256" key="3">
    <source>
        <dbReference type="ARBA" id="ARBA00022559"/>
    </source>
</evidence>
<dbReference type="SUPFAM" id="SSF52833">
    <property type="entry name" value="Thioredoxin-like"/>
    <property type="match status" value="1"/>
</dbReference>
<name>A0ABT1L733_9GAMM</name>
<keyword evidence="6" id="KW-1015">Disulfide bond</keyword>
<dbReference type="InterPro" id="IPR036249">
    <property type="entry name" value="Thioredoxin-like_sf"/>
</dbReference>
<evidence type="ECO:0000256" key="2">
    <source>
        <dbReference type="ARBA" id="ARBA00013017"/>
    </source>
</evidence>
<evidence type="ECO:0000256" key="9">
    <source>
        <dbReference type="ARBA" id="ARBA00038489"/>
    </source>
</evidence>
<keyword evidence="14" id="KW-1185">Reference proteome</keyword>
<dbReference type="EC" id="1.11.1.24" evidence="2"/>
<reference evidence="13 14" key="1">
    <citation type="journal article" date="2022" name="Nat. Microbiol.">
        <title>The microbiome of a bacterivorous marine choanoflagellate contains a resource-demanding obligate bacterial associate.</title>
        <authorList>
            <person name="Needham D.M."/>
            <person name="Poirier C."/>
            <person name="Bachy C."/>
            <person name="George E.E."/>
            <person name="Wilken S."/>
            <person name="Yung C.C.M."/>
            <person name="Limardo A.J."/>
            <person name="Morando M."/>
            <person name="Sudek L."/>
            <person name="Malmstrom R.R."/>
            <person name="Keeling P.J."/>
            <person name="Santoro A.E."/>
            <person name="Worden A.Z."/>
        </authorList>
    </citation>
    <scope>NUCLEOTIDE SEQUENCE [LARGE SCALE GENOMIC DNA]</scope>
    <source>
        <strain evidence="13 14">Comchoano-2</strain>
    </source>
</reference>
<evidence type="ECO:0000256" key="8">
    <source>
        <dbReference type="ARBA" id="ARBA00032824"/>
    </source>
</evidence>
<dbReference type="CDD" id="cd03017">
    <property type="entry name" value="PRX_BCP"/>
    <property type="match status" value="1"/>
</dbReference>
<evidence type="ECO:0000259" key="12">
    <source>
        <dbReference type="PROSITE" id="PS51352"/>
    </source>
</evidence>
<evidence type="ECO:0000256" key="7">
    <source>
        <dbReference type="ARBA" id="ARBA00023284"/>
    </source>
</evidence>
<dbReference type="PROSITE" id="PS51352">
    <property type="entry name" value="THIOREDOXIN_2"/>
    <property type="match status" value="1"/>
</dbReference>
<keyword evidence="7" id="KW-0676">Redox-active center</keyword>
<dbReference type="Proteomes" id="UP001320768">
    <property type="component" value="Unassembled WGS sequence"/>
</dbReference>
<dbReference type="Gene3D" id="3.40.30.10">
    <property type="entry name" value="Glutaredoxin"/>
    <property type="match status" value="1"/>
</dbReference>
<dbReference type="PANTHER" id="PTHR42801">
    <property type="entry name" value="THIOREDOXIN-DEPENDENT PEROXIDE REDUCTASE"/>
    <property type="match status" value="1"/>
</dbReference>
<feature type="domain" description="Thioredoxin" evidence="12">
    <location>
        <begin position="1"/>
        <end position="149"/>
    </location>
</feature>
<dbReference type="InterPro" id="IPR050924">
    <property type="entry name" value="Peroxiredoxin_BCP/PrxQ"/>
</dbReference>
<keyword evidence="3" id="KW-0575">Peroxidase</keyword>
<evidence type="ECO:0000256" key="4">
    <source>
        <dbReference type="ARBA" id="ARBA00022862"/>
    </source>
</evidence>
<dbReference type="InterPro" id="IPR000866">
    <property type="entry name" value="AhpC/TSA"/>
</dbReference>
<evidence type="ECO:0000256" key="11">
    <source>
        <dbReference type="ARBA" id="ARBA00049091"/>
    </source>
</evidence>
<comment type="catalytic activity">
    <reaction evidence="11">
        <text>a hydroperoxide + [thioredoxin]-dithiol = an alcohol + [thioredoxin]-disulfide + H2O</text>
        <dbReference type="Rhea" id="RHEA:62620"/>
        <dbReference type="Rhea" id="RHEA-COMP:10698"/>
        <dbReference type="Rhea" id="RHEA-COMP:10700"/>
        <dbReference type="ChEBI" id="CHEBI:15377"/>
        <dbReference type="ChEBI" id="CHEBI:29950"/>
        <dbReference type="ChEBI" id="CHEBI:30879"/>
        <dbReference type="ChEBI" id="CHEBI:35924"/>
        <dbReference type="ChEBI" id="CHEBI:50058"/>
        <dbReference type="EC" id="1.11.1.24"/>
    </reaction>
</comment>
<keyword evidence="5" id="KW-0560">Oxidoreductase</keyword>
<evidence type="ECO:0000256" key="10">
    <source>
        <dbReference type="ARBA" id="ARBA00042639"/>
    </source>
</evidence>
<dbReference type="RefSeq" id="WP_258569733.1">
    <property type="nucleotide sequence ID" value="NZ_JAKUDN010000002.1"/>
</dbReference>
<dbReference type="EMBL" id="JAKUDN010000002">
    <property type="protein sequence ID" value="MCP8352628.1"/>
    <property type="molecule type" value="Genomic_DNA"/>
</dbReference>